<reference evidence="1 2" key="1">
    <citation type="journal article" date="2022" name="New Phytol.">
        <title>Ecological generalism drives hyperdiversity of secondary metabolite gene clusters in xylarialean endophytes.</title>
        <authorList>
            <person name="Franco M.E.E."/>
            <person name="Wisecaver J.H."/>
            <person name="Arnold A.E."/>
            <person name="Ju Y.M."/>
            <person name="Slot J.C."/>
            <person name="Ahrendt S."/>
            <person name="Moore L.P."/>
            <person name="Eastman K.E."/>
            <person name="Scott K."/>
            <person name="Konkel Z."/>
            <person name="Mondo S.J."/>
            <person name="Kuo A."/>
            <person name="Hayes R.D."/>
            <person name="Haridas S."/>
            <person name="Andreopoulos B."/>
            <person name="Riley R."/>
            <person name="LaButti K."/>
            <person name="Pangilinan J."/>
            <person name="Lipzen A."/>
            <person name="Amirebrahimi M."/>
            <person name="Yan J."/>
            <person name="Adam C."/>
            <person name="Keymanesh K."/>
            <person name="Ng V."/>
            <person name="Louie K."/>
            <person name="Northen T."/>
            <person name="Drula E."/>
            <person name="Henrissat B."/>
            <person name="Hsieh H.M."/>
            <person name="Youens-Clark K."/>
            <person name="Lutzoni F."/>
            <person name="Miadlikowska J."/>
            <person name="Eastwood D.C."/>
            <person name="Hamelin R.C."/>
            <person name="Grigoriev I.V."/>
            <person name="U'Ren J.M."/>
        </authorList>
    </citation>
    <scope>NUCLEOTIDE SEQUENCE [LARGE SCALE GENOMIC DNA]</scope>
    <source>
        <strain evidence="1 2">ER1909</strain>
    </source>
</reference>
<gene>
    <name evidence="1" type="ORF">F4821DRAFT_123989</name>
</gene>
<evidence type="ECO:0000313" key="1">
    <source>
        <dbReference type="EMBL" id="KAI6086685.1"/>
    </source>
</evidence>
<proteinExistence type="predicted"/>
<dbReference type="Proteomes" id="UP001497680">
    <property type="component" value="Unassembled WGS sequence"/>
</dbReference>
<evidence type="ECO:0000313" key="2">
    <source>
        <dbReference type="Proteomes" id="UP001497680"/>
    </source>
</evidence>
<comment type="caution">
    <text evidence="1">The sequence shown here is derived from an EMBL/GenBank/DDBJ whole genome shotgun (WGS) entry which is preliminary data.</text>
</comment>
<name>A0ACC0D1X4_9PEZI</name>
<accession>A0ACC0D1X4</accession>
<dbReference type="EMBL" id="MU394313">
    <property type="protein sequence ID" value="KAI6086685.1"/>
    <property type="molecule type" value="Genomic_DNA"/>
</dbReference>
<protein>
    <submittedName>
        <fullName evidence="1">Uncharacterized protein</fullName>
    </submittedName>
</protein>
<sequence>MAFKKLLLKSLTVLVASCTVSAHSWVEEVRKIDLTGAFTGEVGYPAHFVSRNPPPPQVFNDKEAQNKIDPDALKKNPNPAVCKPIAGAYQGNITRLTASAGDYVALRYQENGHVTQPFLTVRPYRDGLVSIYGTQQHEDSDGVYDVLNSWTADGTGGNGKGKLLATHFYDDGQCYQDGAGQIFQERKQKYGLKELWCQSDFRLPEDLPETGTYTVIWIWDWPLIPAPGQNVTEIYTSCIEITLEPKSSSSSSVKAMKFAGDHPIDSAGVLSQLVNLYEATGLGDGTLPPAAPTTTPQDITELNPTAIATATATADASIITSTADTTATSTKKHHGGVKTVTVTAAAETTTQWKTVTVGAAGNTLQSSEISSAQSSPTYTPGQVVTSTLSPVAGASSSPGAILNGPISVSKFLKARATGHARREELP</sequence>
<organism evidence="1 2">
    <name type="scientific">Hypoxylon rubiginosum</name>
    <dbReference type="NCBI Taxonomy" id="110542"/>
    <lineage>
        <taxon>Eukaryota</taxon>
        <taxon>Fungi</taxon>
        <taxon>Dikarya</taxon>
        <taxon>Ascomycota</taxon>
        <taxon>Pezizomycotina</taxon>
        <taxon>Sordariomycetes</taxon>
        <taxon>Xylariomycetidae</taxon>
        <taxon>Xylariales</taxon>
        <taxon>Hypoxylaceae</taxon>
        <taxon>Hypoxylon</taxon>
    </lineage>
</organism>
<keyword evidence="2" id="KW-1185">Reference proteome</keyword>